<proteinExistence type="predicted"/>
<reference evidence="2" key="1">
    <citation type="submission" date="2021-08" db="EMBL/GenBank/DDBJ databases">
        <title>Flavobacterium sp. strain CC-SYL302.</title>
        <authorList>
            <person name="Lin S.-Y."/>
            <person name="Lee T.-H."/>
            <person name="Young C.-C."/>
        </authorList>
    </citation>
    <scope>NUCLEOTIDE SEQUENCE</scope>
    <source>
        <strain evidence="2">CC-SYL302</strain>
    </source>
</reference>
<dbReference type="Proteomes" id="UP001163328">
    <property type="component" value="Chromosome"/>
</dbReference>
<name>A0ABY6M0W1_9FLAO</name>
<protein>
    <submittedName>
        <fullName evidence="2">Uncharacterized protein</fullName>
    </submittedName>
</protein>
<keyword evidence="3" id="KW-1185">Reference proteome</keyword>
<dbReference type="EMBL" id="CP081495">
    <property type="protein sequence ID" value="UYW02071.1"/>
    <property type="molecule type" value="Genomic_DNA"/>
</dbReference>
<accession>A0ABY6M0W1</accession>
<feature type="chain" id="PRO_5046880180" evidence="1">
    <location>
        <begin position="19"/>
        <end position="191"/>
    </location>
</feature>
<evidence type="ECO:0000313" key="2">
    <source>
        <dbReference type="EMBL" id="UYW02071.1"/>
    </source>
</evidence>
<keyword evidence="1" id="KW-0732">Signal</keyword>
<sequence length="191" mass="22196">MKKIALLFLLFVGFQSIAQEKFKEAQIDFHEKNDSIDVKKTVEYIMDEKIFGNRKEILNFSMVNDSGVLYLYMQLIEANSDFIPAKCIDKNAKVFIQLLNGKIVSLISTNDVCSQLLVNPDTHLNTRVLSNYFLFAKNNFEDLYESPIAMIRINYGTEHKDYVPKKELVSELTQYTYSPENYFINNLKAVY</sequence>
<dbReference type="RefSeq" id="WP_264434554.1">
    <property type="nucleotide sequence ID" value="NZ_CP081495.1"/>
</dbReference>
<evidence type="ECO:0000256" key="1">
    <source>
        <dbReference type="SAM" id="SignalP"/>
    </source>
</evidence>
<evidence type="ECO:0000313" key="3">
    <source>
        <dbReference type="Proteomes" id="UP001163328"/>
    </source>
</evidence>
<organism evidence="2 3">
    <name type="scientific">Flavobacterium agricola</name>
    <dbReference type="NCBI Taxonomy" id="2870839"/>
    <lineage>
        <taxon>Bacteria</taxon>
        <taxon>Pseudomonadati</taxon>
        <taxon>Bacteroidota</taxon>
        <taxon>Flavobacteriia</taxon>
        <taxon>Flavobacteriales</taxon>
        <taxon>Flavobacteriaceae</taxon>
        <taxon>Flavobacterium</taxon>
    </lineage>
</organism>
<feature type="signal peptide" evidence="1">
    <location>
        <begin position="1"/>
        <end position="18"/>
    </location>
</feature>
<gene>
    <name evidence="2" type="ORF">K5I29_03990</name>
</gene>